<gene>
    <name evidence="1" type="ordered locus">AciX8_0203</name>
</gene>
<sequence>MNLRSPVFCVAQNINLALEHNVRGETCEERETAGSLATLGMTTRKTKALYLPLTTYHLPLATYHSHFLLGLIL</sequence>
<dbReference type="HOGENOM" id="CLU_2699534_0_0_0"/>
<evidence type="ECO:0000313" key="2">
    <source>
        <dbReference type="Proteomes" id="UP000007113"/>
    </source>
</evidence>
<dbReference type="Proteomes" id="UP000007113">
    <property type="component" value="Chromosome"/>
</dbReference>
<dbReference type="AlphaFoldDB" id="G8NZT4"/>
<dbReference type="STRING" id="682795.AciX8_0203"/>
<dbReference type="KEGG" id="gma:AciX8_0203"/>
<evidence type="ECO:0000313" key="1">
    <source>
        <dbReference type="EMBL" id="AEU34561.1"/>
    </source>
</evidence>
<accession>G8NZT4</accession>
<proteinExistence type="predicted"/>
<dbReference type="EMBL" id="CP003130">
    <property type="protein sequence ID" value="AEU34561.1"/>
    <property type="molecule type" value="Genomic_DNA"/>
</dbReference>
<protein>
    <submittedName>
        <fullName evidence="1">Uncharacterized protein</fullName>
    </submittedName>
</protein>
<keyword evidence="2" id="KW-1185">Reference proteome</keyword>
<name>G8NZT4_GRAMM</name>
<organism evidence="1 2">
    <name type="scientific">Granulicella mallensis (strain ATCC BAA-1857 / DSM 23137 / MP5ACTX8)</name>
    <dbReference type="NCBI Taxonomy" id="682795"/>
    <lineage>
        <taxon>Bacteria</taxon>
        <taxon>Pseudomonadati</taxon>
        <taxon>Acidobacteriota</taxon>
        <taxon>Terriglobia</taxon>
        <taxon>Terriglobales</taxon>
        <taxon>Acidobacteriaceae</taxon>
        <taxon>Granulicella</taxon>
    </lineage>
</organism>
<reference evidence="1 2" key="1">
    <citation type="submission" date="2011-11" db="EMBL/GenBank/DDBJ databases">
        <title>Complete sequence of Granulicella mallensis MP5ACTX8.</title>
        <authorList>
            <consortium name="US DOE Joint Genome Institute"/>
            <person name="Lucas S."/>
            <person name="Copeland A."/>
            <person name="Lapidus A."/>
            <person name="Cheng J.-F."/>
            <person name="Goodwin L."/>
            <person name="Pitluck S."/>
            <person name="Peters L."/>
            <person name="Lu M."/>
            <person name="Detter J.C."/>
            <person name="Han C."/>
            <person name="Tapia R."/>
            <person name="Land M."/>
            <person name="Hauser L."/>
            <person name="Kyrpides N."/>
            <person name="Ivanova N."/>
            <person name="Mikhailova N."/>
            <person name="Pagani I."/>
            <person name="Rawat S."/>
            <person name="Mannisto M."/>
            <person name="Haggblom M."/>
            <person name="Woyke T."/>
        </authorList>
    </citation>
    <scope>NUCLEOTIDE SEQUENCE [LARGE SCALE GENOMIC DNA]</scope>
    <source>
        <strain evidence="2">ATCC BAA-1857 / DSM 23137 / MP5ACTX8</strain>
    </source>
</reference>